<reference evidence="2 3" key="1">
    <citation type="journal article" date="2012" name="BMC Genomics">
        <title>Complete genome sequence of Saccharothrix espanaensis DSM 44229T and comparison to the other completely sequenced Pseudonocardiaceae.</title>
        <authorList>
            <person name="Strobel T."/>
            <person name="Al-Dilaimi A."/>
            <person name="Blom J."/>
            <person name="Gessner A."/>
            <person name="Kalinowski J."/>
            <person name="Luzhetska M."/>
            <person name="Puhler A."/>
            <person name="Szczepanowski R."/>
            <person name="Bechthold A."/>
            <person name="Ruckert C."/>
        </authorList>
    </citation>
    <scope>NUCLEOTIDE SEQUENCE [LARGE SCALE GENOMIC DNA]</scope>
    <source>
        <strain evidence="3">ATCC 51144 / DSM 44229 / JCM 9112 / NBRC 15066 / NRRL 15764</strain>
    </source>
</reference>
<dbReference type="InterPro" id="IPR007404">
    <property type="entry name" value="YdjM-like"/>
</dbReference>
<keyword evidence="1" id="KW-0812">Transmembrane</keyword>
<evidence type="ECO:0000313" key="2">
    <source>
        <dbReference type="EMBL" id="CCH32793.1"/>
    </source>
</evidence>
<sequence length="288" mass="30196">MLLFILFGNRQRARFGVSAMWQRNGVGCREPGRSAQEIVMLGTTHAGTGWCAGLALASLLGAHTVPQAVVVATVTAGSALIPDLDHPGSRASRLVGPITGVLSRIARGASRGLYEITKGPRDEPVSGKHRHATHTVAFAALLGWWINWATGSMGTWAAGAVLALAVLLAADALGDWVLAMAALIGVVWLADGTLTRELAALAGWIGWAVAVGCVVHCLGDALTRSGCPFLWPIPISGETWYEIRPPRPLRFRTGGAVERFVVLPACAVAGVLLVPGVWPAVLAVVDRT</sequence>
<dbReference type="PATRIC" id="fig|1179773.3.peg.5575"/>
<dbReference type="HOGENOM" id="CLU_071993_0_0_11"/>
<dbReference type="BioCyc" id="SESP1179773:BN6_RS26730-MONOMER"/>
<feature type="transmembrane region" description="Helical" evidence="1">
    <location>
        <begin position="156"/>
        <end position="189"/>
    </location>
</feature>
<feature type="transmembrane region" description="Helical" evidence="1">
    <location>
        <begin position="201"/>
        <end position="222"/>
    </location>
</feature>
<dbReference type="eggNOG" id="COG1988">
    <property type="taxonomic scope" value="Bacteria"/>
</dbReference>
<accession>K0K800</accession>
<feature type="transmembrane region" description="Helical" evidence="1">
    <location>
        <begin position="260"/>
        <end position="285"/>
    </location>
</feature>
<gene>
    <name evidence="2" type="ordered locus">BN6_55340</name>
</gene>
<keyword evidence="2" id="KW-0378">Hydrolase</keyword>
<dbReference type="KEGG" id="sesp:BN6_55340"/>
<keyword evidence="1" id="KW-1133">Transmembrane helix</keyword>
<dbReference type="Proteomes" id="UP000006281">
    <property type="component" value="Chromosome"/>
</dbReference>
<dbReference type="EMBL" id="HE804045">
    <property type="protein sequence ID" value="CCH32793.1"/>
    <property type="molecule type" value="Genomic_DNA"/>
</dbReference>
<name>K0K800_SACES</name>
<dbReference type="AlphaFoldDB" id="K0K800"/>
<dbReference type="GO" id="GO:0016787">
    <property type="term" value="F:hydrolase activity"/>
    <property type="evidence" value="ECO:0007669"/>
    <property type="project" value="UniProtKB-KW"/>
</dbReference>
<organism evidence="2 3">
    <name type="scientific">Saccharothrix espanaensis (strain ATCC 51144 / DSM 44229 / JCM 9112 / NBRC 15066 / NRRL 15764)</name>
    <dbReference type="NCBI Taxonomy" id="1179773"/>
    <lineage>
        <taxon>Bacteria</taxon>
        <taxon>Bacillati</taxon>
        <taxon>Actinomycetota</taxon>
        <taxon>Actinomycetes</taxon>
        <taxon>Pseudonocardiales</taxon>
        <taxon>Pseudonocardiaceae</taxon>
        <taxon>Saccharothrix</taxon>
    </lineage>
</organism>
<keyword evidence="1" id="KW-0472">Membrane</keyword>
<evidence type="ECO:0000313" key="3">
    <source>
        <dbReference type="Proteomes" id="UP000006281"/>
    </source>
</evidence>
<dbReference type="Pfam" id="PF04307">
    <property type="entry name" value="YdjM"/>
    <property type="match status" value="1"/>
</dbReference>
<proteinExistence type="predicted"/>
<dbReference type="RefSeq" id="WP_015102905.1">
    <property type="nucleotide sequence ID" value="NC_019673.1"/>
</dbReference>
<evidence type="ECO:0000256" key="1">
    <source>
        <dbReference type="SAM" id="Phobius"/>
    </source>
</evidence>
<protein>
    <submittedName>
        <fullName evidence="2">Putative membrane-bound metal-dependent hydrolase</fullName>
    </submittedName>
</protein>
<keyword evidence="3" id="KW-1185">Reference proteome</keyword>
<dbReference type="STRING" id="1179773.BN6_55340"/>